<dbReference type="Pfam" id="PF00934">
    <property type="entry name" value="PE"/>
    <property type="match status" value="1"/>
</dbReference>
<accession>A0A557XCS1</accession>
<evidence type="ECO:0000313" key="3">
    <source>
        <dbReference type="Proteomes" id="UP000320513"/>
    </source>
</evidence>
<gene>
    <name evidence="2" type="ORF">FPZ47_23930</name>
</gene>
<evidence type="ECO:0000313" key="2">
    <source>
        <dbReference type="EMBL" id="TVS83292.1"/>
    </source>
</evidence>
<comment type="caution">
    <text evidence="2">The sequence shown here is derived from an EMBL/GenBank/DDBJ whole genome shotgun (WGS) entry which is preliminary data.</text>
</comment>
<dbReference type="InterPro" id="IPR000084">
    <property type="entry name" value="PE-PGRS_N"/>
</dbReference>
<protein>
    <submittedName>
        <fullName evidence="2">PE family protein</fullName>
    </submittedName>
</protein>
<evidence type="ECO:0000259" key="1">
    <source>
        <dbReference type="Pfam" id="PF00934"/>
    </source>
</evidence>
<dbReference type="InterPro" id="IPR038332">
    <property type="entry name" value="PPE_sf"/>
</dbReference>
<organism evidence="2 3">
    <name type="scientific">Mycobacterium helveticum</name>
    <dbReference type="NCBI Taxonomy" id="2592811"/>
    <lineage>
        <taxon>Bacteria</taxon>
        <taxon>Bacillati</taxon>
        <taxon>Actinomycetota</taxon>
        <taxon>Actinomycetes</taxon>
        <taxon>Mycobacteriales</taxon>
        <taxon>Mycobacteriaceae</taxon>
        <taxon>Mycobacterium</taxon>
    </lineage>
</organism>
<proteinExistence type="predicted"/>
<dbReference type="Proteomes" id="UP000320513">
    <property type="component" value="Unassembled WGS sequence"/>
</dbReference>
<keyword evidence="3" id="KW-1185">Reference proteome</keyword>
<name>A0A557XCS1_9MYCO</name>
<feature type="domain" description="PE" evidence="1">
    <location>
        <begin position="4"/>
        <end position="44"/>
    </location>
</feature>
<dbReference type="EMBL" id="VMQU01000151">
    <property type="protein sequence ID" value="TVS83292.1"/>
    <property type="molecule type" value="Genomic_DNA"/>
</dbReference>
<reference evidence="2 3" key="1">
    <citation type="submission" date="2019-07" db="EMBL/GenBank/DDBJ databases">
        <title>New Mycobacterium species.</title>
        <authorList>
            <person name="Tortoli E."/>
            <person name="Ghielmetti G."/>
            <person name="Friedel U."/>
            <person name="Trovato A."/>
        </authorList>
    </citation>
    <scope>NUCLEOTIDE SEQUENCE [LARGE SCALE GENOMIC DNA]</scope>
    <source>
        <strain evidence="2 3">16-83</strain>
    </source>
</reference>
<feature type="non-terminal residue" evidence="2">
    <location>
        <position position="68"/>
    </location>
</feature>
<dbReference type="SUPFAM" id="SSF140459">
    <property type="entry name" value="PE/PPE dimer-like"/>
    <property type="match status" value="1"/>
</dbReference>
<sequence>MSFVMTVPEVLGTAAGSLAGIGSSIDTANAAAAAQTTGLLPAARGLGGHRGAVLQPWTGVSVAQRAGG</sequence>
<dbReference type="Gene3D" id="1.10.287.850">
    <property type="entry name" value="HP0062-like domain"/>
    <property type="match status" value="1"/>
</dbReference>
<dbReference type="AlphaFoldDB" id="A0A557XCS1"/>